<dbReference type="EMBL" id="OQ515481">
    <property type="protein sequence ID" value="WGA02342.1"/>
    <property type="molecule type" value="Genomic_DNA"/>
</dbReference>
<reference evidence="1 2" key="1">
    <citation type="submission" date="2023-02" db="EMBL/GenBank/DDBJ databases">
        <authorList>
            <person name="Wang Y."/>
        </authorList>
    </citation>
    <scope>NUCLEOTIDE SEQUENCE [LARGE SCALE GENOMIC DNA]</scope>
</reference>
<accession>A0AAF0K4X5</accession>
<organism evidence="1 2">
    <name type="scientific">Campylobacter phage vB_Cj_QDYZ</name>
    <dbReference type="NCBI Taxonomy" id="3032374"/>
    <lineage>
        <taxon>Viruses</taxon>
        <taxon>Duplodnaviria</taxon>
        <taxon>Heunggongvirae</taxon>
        <taxon>Uroviricota</taxon>
        <taxon>Caudoviricetes</taxon>
        <taxon>Connertonviridae</taxon>
        <taxon>Fletchervirus</taxon>
        <taxon>Fletchervirus QDYZ</taxon>
    </lineage>
</organism>
<protein>
    <submittedName>
        <fullName evidence="1">Uncharacterized protein</fullName>
    </submittedName>
</protein>
<evidence type="ECO:0000313" key="1">
    <source>
        <dbReference type="EMBL" id="WGA02342.1"/>
    </source>
</evidence>
<name>A0AAF0K4X5_9CAUD</name>
<keyword evidence="2" id="KW-1185">Reference proteome</keyword>
<evidence type="ECO:0000313" key="2">
    <source>
        <dbReference type="Proteomes" id="UP001225733"/>
    </source>
</evidence>
<sequence length="44" mass="5267">MKRDGSIIKSFKREINLQTRFIKNKTKYTRKEKHKKGAIINGFN</sequence>
<dbReference type="Proteomes" id="UP001225733">
    <property type="component" value="Segment"/>
</dbReference>
<proteinExistence type="predicted"/>